<organism evidence="9 10">
    <name type="scientific">Hymenobacter antarcticus</name>
    <dbReference type="NCBI Taxonomy" id="486270"/>
    <lineage>
        <taxon>Bacteria</taxon>
        <taxon>Pseudomonadati</taxon>
        <taxon>Bacteroidota</taxon>
        <taxon>Cytophagia</taxon>
        <taxon>Cytophagales</taxon>
        <taxon>Hymenobacteraceae</taxon>
        <taxon>Hymenobacter</taxon>
    </lineage>
</organism>
<dbReference type="InterPro" id="IPR031717">
    <property type="entry name" value="ODO-1/KGD_C"/>
</dbReference>
<reference evidence="10" key="1">
    <citation type="journal article" date="2019" name="Int. J. Syst. Evol. Microbiol.">
        <title>The Global Catalogue of Microorganisms (GCM) 10K type strain sequencing project: providing services to taxonomists for standard genome sequencing and annotation.</title>
        <authorList>
            <consortium name="The Broad Institute Genomics Platform"/>
            <consortium name="The Broad Institute Genome Sequencing Center for Infectious Disease"/>
            <person name="Wu L."/>
            <person name="Ma J."/>
        </authorList>
    </citation>
    <scope>NUCLEOTIDE SEQUENCE [LARGE SCALE GENOMIC DNA]</scope>
    <source>
        <strain evidence="10">JCM 17217</strain>
    </source>
</reference>
<proteinExistence type="inferred from homology"/>
<dbReference type="PIRSF" id="PIRSF000157">
    <property type="entry name" value="Oxoglu_dh_E1"/>
    <property type="match status" value="1"/>
</dbReference>
<dbReference type="Proteomes" id="UP001501556">
    <property type="component" value="Unassembled WGS sequence"/>
</dbReference>
<feature type="region of interest" description="Disordered" evidence="7">
    <location>
        <begin position="57"/>
        <end position="83"/>
    </location>
</feature>
<dbReference type="NCBIfam" id="NF008907">
    <property type="entry name" value="PRK12270.1"/>
    <property type="match status" value="1"/>
</dbReference>
<dbReference type="Pfam" id="PF16870">
    <property type="entry name" value="OxoGdeHyase_C"/>
    <property type="match status" value="1"/>
</dbReference>
<dbReference type="InterPro" id="IPR029061">
    <property type="entry name" value="THDP-binding"/>
</dbReference>
<dbReference type="InterPro" id="IPR005475">
    <property type="entry name" value="Transketolase-like_Pyr-bd"/>
</dbReference>
<sequence>MDSYSYIANAEAAAIETLYQAYQQNPESVDFGWRKFFEGFDFSQQFPEGAPVVPGAAANGAPAANGSAAGATKAEPAPGPVPQPDTYGVLNTPASTNNAPGLASGEVAADKETAVRNLIHAYRSRGHLRAKTNPVRERKDRKPRLDLTDFGLSEADLDTPFRNGEVLGLGTQAKLRDIVAALEKIYTGPIGFEYMYIRDPQVLDWFREKVERDSLAFNPGVEYKKRILKKLNEAVVFENFLHTKFLGQKRFSLEGGETTIPALDAIIGKGAELGVKEVVIGMAHRGRLNVLANVMGKTYEQIFSEFEGTAVPDLTMGDGDVKYHMGYSSEVETSTGLKVNLKLAPNPSHLEAVNPVVQGFVRAKIEHQYGNDYHQILPILIHGDAALAGQGIGYELTQMSLLEGYKTGGTVHFVINNQVGFTTDFEDARSSIYSTDLAKIIDAPVVHVNGDDPEAVVFAVQLATEYRQQFHADIFIDMVCYRRHGHNESDEPKFTQPTLYNLISKHQNPREVYNAMLVARGDVDAELAAQMDKDFRDTLQARLDLVKQKPLPYKYQALENEWRSLRRSTPEDFEQSPETGISAEIVEKVAKALTTIPDGFKPIKQIDNLLKERRKMFFETRTLNWAAGELLAYGSLLTENHIVRVSGQDVQRGTFSHRHAVLHDAETSAPYNSLNNIEGENEKLSIFNSLLSEYAVLGFEFGYGMANPTALVVWEAQFGDFANGAQTMIDQFVVSSESKWQRMNGLVMLLPHGYEGQGPEHSNARPERFLQLAAENNIVVANLTTPANFFHALRRQLTWSFRKPLVVMSPKSMLRHPLCVSPIEDFTSGRFREVIGDDFAEAKKVKRVLLCSGKVYFDLLDEQRTSERKDVAIVRMEQLHPFPKKQLDAELARYPKAKVYWVQEEPENMGCWSFMLRYMRRELEDVISRKPSASPATGYNKIHIKEQKDLVARAFDKPREAVADDNIKATVEVAKKQD</sequence>
<dbReference type="EMBL" id="BAABDI010000012">
    <property type="protein sequence ID" value="GAA3974753.1"/>
    <property type="molecule type" value="Genomic_DNA"/>
</dbReference>
<dbReference type="InterPro" id="IPR001017">
    <property type="entry name" value="DH_E1"/>
</dbReference>
<gene>
    <name evidence="9" type="ORF">GCM10022407_20500</name>
</gene>
<dbReference type="Pfam" id="PF00676">
    <property type="entry name" value="E1_dh"/>
    <property type="match status" value="1"/>
</dbReference>
<dbReference type="Gene3D" id="3.40.50.970">
    <property type="match status" value="1"/>
</dbReference>
<keyword evidence="6" id="KW-0786">Thiamine pyrophosphate</keyword>
<dbReference type="NCBIfam" id="TIGR00239">
    <property type="entry name" value="2oxo_dh_E1"/>
    <property type="match status" value="1"/>
</dbReference>
<dbReference type="Pfam" id="PF02779">
    <property type="entry name" value="Transket_pyr"/>
    <property type="match status" value="1"/>
</dbReference>
<keyword evidence="5" id="KW-0560">Oxidoreductase</keyword>
<dbReference type="PANTHER" id="PTHR23152">
    <property type="entry name" value="2-OXOGLUTARATE DEHYDROGENASE"/>
    <property type="match status" value="1"/>
</dbReference>
<name>A0ABP7Q1T5_9BACT</name>
<evidence type="ECO:0000256" key="4">
    <source>
        <dbReference type="ARBA" id="ARBA00012280"/>
    </source>
</evidence>
<dbReference type="SMART" id="SM00861">
    <property type="entry name" value="Transket_pyr"/>
    <property type="match status" value="1"/>
</dbReference>
<dbReference type="Pfam" id="PF16078">
    <property type="entry name" value="2-oxogl_dehyd_N"/>
    <property type="match status" value="1"/>
</dbReference>
<dbReference type="InterPro" id="IPR032106">
    <property type="entry name" value="2-oxogl_dehyd_N"/>
</dbReference>
<evidence type="ECO:0000256" key="7">
    <source>
        <dbReference type="SAM" id="MobiDB-lite"/>
    </source>
</evidence>
<evidence type="ECO:0000256" key="2">
    <source>
        <dbReference type="ARBA" id="ARBA00003906"/>
    </source>
</evidence>
<dbReference type="CDD" id="cd02016">
    <property type="entry name" value="TPP_E1_OGDC_like"/>
    <property type="match status" value="1"/>
</dbReference>
<evidence type="ECO:0000256" key="6">
    <source>
        <dbReference type="ARBA" id="ARBA00023052"/>
    </source>
</evidence>
<evidence type="ECO:0000313" key="9">
    <source>
        <dbReference type="EMBL" id="GAA3974753.1"/>
    </source>
</evidence>
<keyword evidence="10" id="KW-1185">Reference proteome</keyword>
<feature type="compositionally biased region" description="Low complexity" evidence="7">
    <location>
        <begin position="57"/>
        <end position="71"/>
    </location>
</feature>
<dbReference type="Gene3D" id="1.10.287.1150">
    <property type="entry name" value="TPP helical domain"/>
    <property type="match status" value="1"/>
</dbReference>
<feature type="domain" description="Transketolase-like pyrimidine-binding" evidence="8">
    <location>
        <begin position="623"/>
        <end position="816"/>
    </location>
</feature>
<evidence type="ECO:0000256" key="1">
    <source>
        <dbReference type="ARBA" id="ARBA00001964"/>
    </source>
</evidence>
<dbReference type="RefSeq" id="WP_345123832.1">
    <property type="nucleotide sequence ID" value="NZ_BAABDI010000012.1"/>
</dbReference>
<evidence type="ECO:0000256" key="5">
    <source>
        <dbReference type="ARBA" id="ARBA00023002"/>
    </source>
</evidence>
<dbReference type="SUPFAM" id="SSF52518">
    <property type="entry name" value="Thiamin diphosphate-binding fold (THDP-binding)"/>
    <property type="match status" value="2"/>
</dbReference>
<dbReference type="InterPro" id="IPR042179">
    <property type="entry name" value="KGD_C_sf"/>
</dbReference>
<evidence type="ECO:0000256" key="3">
    <source>
        <dbReference type="ARBA" id="ARBA00006936"/>
    </source>
</evidence>
<protein>
    <recommendedName>
        <fullName evidence="4">oxoglutarate dehydrogenase (succinyl-transferring)</fullName>
        <ecNumber evidence="4">1.2.4.2</ecNumber>
    </recommendedName>
</protein>
<dbReference type="InterPro" id="IPR011603">
    <property type="entry name" value="2oxoglutarate_DH_E1"/>
</dbReference>
<dbReference type="EC" id="1.2.4.2" evidence="4"/>
<dbReference type="NCBIfam" id="NF006914">
    <property type="entry name" value="PRK09404.1"/>
    <property type="match status" value="1"/>
</dbReference>
<dbReference type="Gene3D" id="3.40.50.12470">
    <property type="match status" value="1"/>
</dbReference>
<evidence type="ECO:0000259" key="8">
    <source>
        <dbReference type="SMART" id="SM00861"/>
    </source>
</evidence>
<comment type="caution">
    <text evidence="9">The sequence shown here is derived from an EMBL/GenBank/DDBJ whole genome shotgun (WGS) entry which is preliminary data.</text>
</comment>
<evidence type="ECO:0000313" key="10">
    <source>
        <dbReference type="Proteomes" id="UP001501556"/>
    </source>
</evidence>
<comment type="function">
    <text evidence="2">E1 component of the 2-oxoglutarate dehydrogenase (OGDH) complex which catalyzes the decarboxylation of 2-oxoglutarate, the first step in the conversion of 2-oxoglutarate to succinyl-CoA and CO(2).</text>
</comment>
<comment type="cofactor">
    <cofactor evidence="1">
        <name>thiamine diphosphate</name>
        <dbReference type="ChEBI" id="CHEBI:58937"/>
    </cofactor>
</comment>
<accession>A0ABP7Q1T5</accession>
<dbReference type="Gene3D" id="3.40.50.11610">
    <property type="entry name" value="Multifunctional 2-oxoglutarate metabolism enzyme, C-terminal domain"/>
    <property type="match status" value="1"/>
</dbReference>
<comment type="similarity">
    <text evidence="3">Belongs to the alpha-ketoglutarate dehydrogenase family.</text>
</comment>
<dbReference type="PANTHER" id="PTHR23152:SF4">
    <property type="entry name" value="2-OXOADIPATE DEHYDROGENASE COMPLEX COMPONENT E1"/>
    <property type="match status" value="1"/>
</dbReference>